<accession>A0A7G1I9R6</accession>
<gene>
    <name evidence="2" type="ORF">NIIDMKKI_28760</name>
</gene>
<evidence type="ECO:0000313" key="2">
    <source>
        <dbReference type="EMBL" id="BCI87670.1"/>
    </source>
</evidence>
<dbReference type="GeneID" id="29700246"/>
<evidence type="ECO:0008006" key="4">
    <source>
        <dbReference type="Google" id="ProtNLM"/>
    </source>
</evidence>
<keyword evidence="1" id="KW-1133">Transmembrane helix</keyword>
<feature type="transmembrane region" description="Helical" evidence="1">
    <location>
        <begin position="55"/>
        <end position="81"/>
    </location>
</feature>
<feature type="transmembrane region" description="Helical" evidence="1">
    <location>
        <begin position="198"/>
        <end position="222"/>
    </location>
</feature>
<evidence type="ECO:0000256" key="1">
    <source>
        <dbReference type="SAM" id="Phobius"/>
    </source>
</evidence>
<feature type="transmembrane region" description="Helical" evidence="1">
    <location>
        <begin position="12"/>
        <end position="35"/>
    </location>
</feature>
<protein>
    <recommendedName>
        <fullName evidence="4">DUF4386 domain-containing protein</fullName>
    </recommendedName>
</protein>
<feature type="transmembrane region" description="Helical" evidence="1">
    <location>
        <begin position="93"/>
        <end position="117"/>
    </location>
</feature>
<dbReference type="RefSeq" id="WP_023364748.1">
    <property type="nucleotide sequence ID" value="NZ_BLYZ01000002.1"/>
</dbReference>
<feature type="transmembrane region" description="Helical" evidence="1">
    <location>
        <begin position="137"/>
        <end position="159"/>
    </location>
</feature>
<dbReference type="AlphaFoldDB" id="A0A7G1I9R6"/>
<sequence length="239" mass="26519">MGREDTKLIQYLSIWLVIIALLSHAVGFIFLARFLPPTPPSRDASYVASFYHENTTGIMVTCVLVTFVGPLIIPFFGVISVQLKRIQRNNSSLAYTQLMSGAIGASMFALSAMLWAAAAFRPDRTAQEILLLSDMGWIFFMMPGPFAITQLGAIGLGILMDRSHDPIYPRWLGYQNLGTALLLVPTACVAMFRTGPFAWNGLIAFWVPAALFHIWFISMLVFTFKAIRKPHAAVLEPES</sequence>
<feature type="transmembrane region" description="Helical" evidence="1">
    <location>
        <begin position="171"/>
        <end position="192"/>
    </location>
</feature>
<evidence type="ECO:0000313" key="3">
    <source>
        <dbReference type="Proteomes" id="UP000516380"/>
    </source>
</evidence>
<keyword evidence="1" id="KW-0812">Transmembrane</keyword>
<reference evidence="2 3" key="1">
    <citation type="submission" date="2020-07" db="EMBL/GenBank/DDBJ databases">
        <title>Mycobacterium kansasii (former subtype) with zoonotic potential isolated from diseased indoor pet cat, Japan.</title>
        <authorList>
            <person name="Fukano H."/>
            <person name="Terazono T."/>
            <person name="Hoshino Y."/>
        </authorList>
    </citation>
    <scope>NUCLEOTIDE SEQUENCE [LARGE SCALE GENOMIC DNA]</scope>
    <source>
        <strain evidence="2 3">Kuro-I</strain>
    </source>
</reference>
<organism evidence="2 3">
    <name type="scientific">Mycobacterium kansasii</name>
    <dbReference type="NCBI Taxonomy" id="1768"/>
    <lineage>
        <taxon>Bacteria</taxon>
        <taxon>Bacillati</taxon>
        <taxon>Actinomycetota</taxon>
        <taxon>Actinomycetes</taxon>
        <taxon>Mycobacteriales</taxon>
        <taxon>Mycobacteriaceae</taxon>
        <taxon>Mycobacterium</taxon>
    </lineage>
</organism>
<name>A0A7G1I9R6_MYCKA</name>
<dbReference type="Proteomes" id="UP000516380">
    <property type="component" value="Chromosome"/>
</dbReference>
<dbReference type="EMBL" id="AP023343">
    <property type="protein sequence ID" value="BCI87670.1"/>
    <property type="molecule type" value="Genomic_DNA"/>
</dbReference>
<keyword evidence="1" id="KW-0472">Membrane</keyword>
<proteinExistence type="predicted"/>
<keyword evidence="3" id="KW-1185">Reference proteome</keyword>